<dbReference type="Pfam" id="PF07714">
    <property type="entry name" value="PK_Tyr_Ser-Thr"/>
    <property type="match status" value="2"/>
</dbReference>
<evidence type="ECO:0000256" key="4">
    <source>
        <dbReference type="ARBA" id="ARBA00022840"/>
    </source>
</evidence>
<keyword evidence="1" id="KW-0808">Transferase</keyword>
<evidence type="ECO:0000256" key="1">
    <source>
        <dbReference type="ARBA" id="ARBA00022679"/>
    </source>
</evidence>
<accession>A0A397IY34</accession>
<reference evidence="6 7" key="1">
    <citation type="submission" date="2018-08" db="EMBL/GenBank/DDBJ databases">
        <title>Genome and evolution of the arbuscular mycorrhizal fungus Diversispora epigaea (formerly Glomus versiforme) and its bacterial endosymbionts.</title>
        <authorList>
            <person name="Sun X."/>
            <person name="Fei Z."/>
            <person name="Harrison M."/>
        </authorList>
    </citation>
    <scope>NUCLEOTIDE SEQUENCE [LARGE SCALE GENOMIC DNA]</scope>
    <source>
        <strain evidence="6 7">IT104</strain>
    </source>
</reference>
<dbReference type="Proteomes" id="UP000266861">
    <property type="component" value="Unassembled WGS sequence"/>
</dbReference>
<dbReference type="GO" id="GO:0004674">
    <property type="term" value="F:protein serine/threonine kinase activity"/>
    <property type="evidence" value="ECO:0007669"/>
    <property type="project" value="TreeGrafter"/>
</dbReference>
<dbReference type="EMBL" id="PQFF01000121">
    <property type="protein sequence ID" value="RHZ80945.1"/>
    <property type="molecule type" value="Genomic_DNA"/>
</dbReference>
<dbReference type="SUPFAM" id="SSF56112">
    <property type="entry name" value="Protein kinase-like (PK-like)"/>
    <property type="match status" value="2"/>
</dbReference>
<evidence type="ECO:0000256" key="2">
    <source>
        <dbReference type="ARBA" id="ARBA00022741"/>
    </source>
</evidence>
<keyword evidence="4" id="KW-0067">ATP-binding</keyword>
<keyword evidence="2" id="KW-0547">Nucleotide-binding</keyword>
<dbReference type="PANTHER" id="PTHR44329">
    <property type="entry name" value="SERINE/THREONINE-PROTEIN KINASE TNNI3K-RELATED"/>
    <property type="match status" value="1"/>
</dbReference>
<dbReference type="GO" id="GO:0005524">
    <property type="term" value="F:ATP binding"/>
    <property type="evidence" value="ECO:0007669"/>
    <property type="project" value="UniProtKB-KW"/>
</dbReference>
<protein>
    <recommendedName>
        <fullName evidence="5">Protein kinase domain-containing protein</fullName>
    </recommendedName>
</protein>
<name>A0A397IY34_9GLOM</name>
<dbReference type="InterPro" id="IPR011009">
    <property type="entry name" value="Kinase-like_dom_sf"/>
</dbReference>
<feature type="domain" description="Protein kinase" evidence="5">
    <location>
        <begin position="1"/>
        <end position="283"/>
    </location>
</feature>
<dbReference type="AlphaFoldDB" id="A0A397IY34"/>
<organism evidence="6 7">
    <name type="scientific">Diversispora epigaea</name>
    <dbReference type="NCBI Taxonomy" id="1348612"/>
    <lineage>
        <taxon>Eukaryota</taxon>
        <taxon>Fungi</taxon>
        <taxon>Fungi incertae sedis</taxon>
        <taxon>Mucoromycota</taxon>
        <taxon>Glomeromycotina</taxon>
        <taxon>Glomeromycetes</taxon>
        <taxon>Diversisporales</taxon>
        <taxon>Diversisporaceae</taxon>
        <taxon>Diversispora</taxon>
    </lineage>
</organism>
<comment type="caution">
    <text evidence="6">The sequence shown here is derived from an EMBL/GenBank/DDBJ whole genome shotgun (WGS) entry which is preliminary data.</text>
</comment>
<gene>
    <name evidence="6" type="ORF">Glove_130g8</name>
</gene>
<dbReference type="InterPro" id="IPR051681">
    <property type="entry name" value="Ser/Thr_Kinases-Pseudokinases"/>
</dbReference>
<dbReference type="InterPro" id="IPR001245">
    <property type="entry name" value="Ser-Thr/Tyr_kinase_cat_dom"/>
</dbReference>
<sequence length="1071" mass="123215">MSFTEEEKVSIKSIIENQNIRLTNYDTFCNFTIMEGKVKAYSKPSGKYVALKSLYDYKYFVNELQIINAVNCHDNIIDFYGVCMDPSTETYYLGLQYAKDGNLGTYLRKNFEELDWETKIDMAKDLASGLQFIHQANIIHRDLNPNNILVHNGRLLIANFELSRSLDSDSDFSDSIESGEVTYTDPEYLRNPKEYNRDKASDIYSLGVLFWELSSGNPPFYNMRDLDILYIIKSGGRETSIQGTPFDYVNIYSRAWNQNPIQRPTIENIYNSLEKIDISLEYIENIEKFEKDSVSSNSSNSGIIDCINNTYGQASSSSMSLLNLFYVKIIFYSMQRAIYASVFEKSEPMGDIPKLANCGITDINDPYKRASPKDHGEASTSHNFNAHEWFDDIIKNNEIIKYNYDVFKDLDYIGRGGFGSIDSATLIDEKIPKMRVALKSIVVSVDDIKLFLMQHSKVGSHENIIDFYGVSQKDLNSNEYILVLEYANGGTLRDYLESNFKNLEWSDKLNFAKQIAKAIKHLHSHDVIHRDLHPENILIHNNIIKISDFGLAKLISDPSITLLSLAGSIEYSDPMLLIEWDKFKRTKASDLYSFGILLWEISSGKKPYNQYKTHFEKKNHIVKGNRETPVKGTPQDYINIYQDCWKQEPNQRPNIDEVMQVLEHVNVTFTKNALPQIENGENSDIGNIDIKSFSKFSNSDQHNIPFISEESFNTNIKSSSIENELESVSKHNSGIDTQHKIHEITEMPPTIEVNEDLKNFLKKQANIEIKINDSFNKSRIIFKKNNNNNNYNNNYDSFNDRNSHVSVSSTAIIKAADVNLPDVFQDFIISARLWAKVKPLPNNKSNLKFSINVNDCRMGPMLSDKWPKLRKLGFGYLLDSVEIRVTPIRDESRPNKPLLYKVKDGPWPKQPNREIYMSEICENSYGIDASISNDPGFTLNYGRRNEQGFNFKVREWELNIEDSCETGLCWKYQYTADDLQKNLNDRRSFAPGEHSCHWMTLEAMSGFRITITQVLRCKITNGWQKLKPNTKSNLMLICPKMSHTLEISFNSLENFDENFKNWSSNVSKNTS</sequence>
<evidence type="ECO:0000313" key="7">
    <source>
        <dbReference type="Proteomes" id="UP000266861"/>
    </source>
</evidence>
<proteinExistence type="predicted"/>
<keyword evidence="3" id="KW-0418">Kinase</keyword>
<dbReference type="PANTHER" id="PTHR44329:SF288">
    <property type="entry name" value="MITOGEN-ACTIVATED PROTEIN KINASE KINASE KINASE 20"/>
    <property type="match status" value="1"/>
</dbReference>
<dbReference type="PROSITE" id="PS50011">
    <property type="entry name" value="PROTEIN_KINASE_DOM"/>
    <property type="match status" value="2"/>
</dbReference>
<dbReference type="InterPro" id="IPR000719">
    <property type="entry name" value="Prot_kinase_dom"/>
</dbReference>
<evidence type="ECO:0000313" key="6">
    <source>
        <dbReference type="EMBL" id="RHZ80945.1"/>
    </source>
</evidence>
<evidence type="ECO:0000256" key="3">
    <source>
        <dbReference type="ARBA" id="ARBA00022777"/>
    </source>
</evidence>
<dbReference type="STRING" id="1348612.A0A397IY34"/>
<dbReference type="PRINTS" id="PR00109">
    <property type="entry name" value="TYRKINASE"/>
</dbReference>
<dbReference type="Gene3D" id="1.10.510.10">
    <property type="entry name" value="Transferase(Phosphotransferase) domain 1"/>
    <property type="match status" value="2"/>
</dbReference>
<feature type="domain" description="Protein kinase" evidence="5">
    <location>
        <begin position="407"/>
        <end position="667"/>
    </location>
</feature>
<dbReference type="OrthoDB" id="1668230at2759"/>
<evidence type="ECO:0000259" key="5">
    <source>
        <dbReference type="PROSITE" id="PS50011"/>
    </source>
</evidence>
<keyword evidence="7" id="KW-1185">Reference proteome</keyword>